<protein>
    <submittedName>
        <fullName evidence="1">Uncharacterized protein</fullName>
    </submittedName>
</protein>
<sequence>MQADTGHGTSRAHFGAAQKSYDLNILVVRDLDLPLAKGKFQTRLELSRSGLDIGTNAHKTRKISNCRVLNA</sequence>
<proteinExistence type="predicted"/>
<name>A0ABX0WD85_9RHOB</name>
<dbReference type="Proteomes" id="UP001429564">
    <property type="component" value="Unassembled WGS sequence"/>
</dbReference>
<evidence type="ECO:0000313" key="2">
    <source>
        <dbReference type="Proteomes" id="UP001429564"/>
    </source>
</evidence>
<keyword evidence="2" id="KW-1185">Reference proteome</keyword>
<evidence type="ECO:0000313" key="1">
    <source>
        <dbReference type="EMBL" id="NIZ63441.1"/>
    </source>
</evidence>
<gene>
    <name evidence="1" type="ORF">DL239_20980</name>
</gene>
<dbReference type="EMBL" id="QHLQ01000043">
    <property type="protein sequence ID" value="NIZ63441.1"/>
    <property type="molecule type" value="Genomic_DNA"/>
</dbReference>
<reference evidence="1 2" key="1">
    <citation type="submission" date="2018-05" db="EMBL/GenBank/DDBJ databases">
        <authorList>
            <person name="Zhang Y.-J."/>
        </authorList>
    </citation>
    <scope>NUCLEOTIDE SEQUENCE [LARGE SCALE GENOMIC DNA]</scope>
    <source>
        <strain evidence="1 2">CY04</strain>
    </source>
</reference>
<accession>A0ABX0WD85</accession>
<organism evidence="1 2">
    <name type="scientific">Parasedimentitalea denitrificans</name>
    <dbReference type="NCBI Taxonomy" id="2211118"/>
    <lineage>
        <taxon>Bacteria</taxon>
        <taxon>Pseudomonadati</taxon>
        <taxon>Pseudomonadota</taxon>
        <taxon>Alphaproteobacteria</taxon>
        <taxon>Rhodobacterales</taxon>
        <taxon>Paracoccaceae</taxon>
        <taxon>Parasedimentitalea</taxon>
    </lineage>
</organism>
<comment type="caution">
    <text evidence="1">The sequence shown here is derived from an EMBL/GenBank/DDBJ whole genome shotgun (WGS) entry which is preliminary data.</text>
</comment>